<dbReference type="OrthoDB" id="9806388at2"/>
<keyword evidence="3 6" id="KW-0479">Metal-binding</keyword>
<organism evidence="7 8">
    <name type="scientific">Weissella soli</name>
    <dbReference type="NCBI Taxonomy" id="155866"/>
    <lineage>
        <taxon>Bacteria</taxon>
        <taxon>Bacillati</taxon>
        <taxon>Bacillota</taxon>
        <taxon>Bacilli</taxon>
        <taxon>Lactobacillales</taxon>
        <taxon>Lactobacillaceae</taxon>
        <taxon>Weissella</taxon>
    </lineage>
</organism>
<evidence type="ECO:0000256" key="5">
    <source>
        <dbReference type="ARBA" id="ARBA00023211"/>
    </source>
</evidence>
<dbReference type="PANTHER" id="PTHR46112">
    <property type="entry name" value="AMINOPEPTIDASE"/>
    <property type="match status" value="1"/>
</dbReference>
<dbReference type="InterPro" id="IPR050659">
    <property type="entry name" value="Peptidase_M24B"/>
</dbReference>
<dbReference type="SUPFAM" id="SSF55920">
    <property type="entry name" value="Creatinase/aminopeptidase"/>
    <property type="match status" value="1"/>
</dbReference>
<dbReference type="Proteomes" id="UP000254912">
    <property type="component" value="Unassembled WGS sequence"/>
</dbReference>
<dbReference type="EMBL" id="QRAS01000001">
    <property type="protein sequence ID" value="RDL11600.1"/>
    <property type="molecule type" value="Genomic_DNA"/>
</dbReference>
<keyword evidence="8" id="KW-1185">Reference proteome</keyword>
<accession>A0A288QLK8</accession>
<keyword evidence="5" id="KW-0464">Manganese</keyword>
<dbReference type="RefSeq" id="WP_070229675.1">
    <property type="nucleotide sequence ID" value="NZ_BJYO01000002.1"/>
</dbReference>
<evidence type="ECO:0000256" key="1">
    <source>
        <dbReference type="ARBA" id="ARBA00001936"/>
    </source>
</evidence>
<dbReference type="InterPro" id="IPR029149">
    <property type="entry name" value="Creatin/AminoP/Spt16_N"/>
</dbReference>
<dbReference type="InterPro" id="IPR001131">
    <property type="entry name" value="Peptidase_M24B_aminopep-P_CS"/>
</dbReference>
<sequence length="366" mass="40370">MSEKIDTIKQWLNEHQVDVAYISDFHTISYLTGFESDPIERILALIIFAQDEPFIFAPALEVEAVKETGWTHPVYGYQDHENGWAILAGHIKDHSQHLTNWAVEQNQLTLARANYLQTALPEIKFTADLTPMLEEFRLHKSAAEIEEMHHAGNDADKAFQYGFAALAEGVSELAVAAYLEYETKKRGIPGMSFETLVQFGAHAANPHGNTGNTILQPGDMALFDLGTIYGGHVSDATRTVAYKSVSDHQRDVYNVVLEAQLAAQDAVKPGMTAGELDKIARDVITKAGYGEYFVHRLGHGLGSSVHESIQIAQGNDFVLQPNMAFSIEPGIYIPGDMGVRIEDSIVLTETGADSFTHLSKELQIID</sequence>
<keyword evidence="7" id="KW-0645">Protease</keyword>
<keyword evidence="4" id="KW-0378">Hydrolase</keyword>
<dbReference type="Pfam" id="PF00557">
    <property type="entry name" value="Peptidase_M24"/>
    <property type="match status" value="1"/>
</dbReference>
<protein>
    <submittedName>
        <fullName evidence="7">Xaa-Pro aminopeptidase</fullName>
    </submittedName>
</protein>
<keyword evidence="7" id="KW-0031">Aminopeptidase</keyword>
<comment type="caution">
    <text evidence="7">The sequence shown here is derived from an EMBL/GenBank/DDBJ whole genome shotgun (WGS) entry which is preliminary data.</text>
</comment>
<gene>
    <name evidence="7" type="ORF">DFP99_0018</name>
</gene>
<dbReference type="Gene3D" id="3.90.230.10">
    <property type="entry name" value="Creatinase/methionine aminopeptidase superfamily"/>
    <property type="match status" value="1"/>
</dbReference>
<evidence type="ECO:0000313" key="7">
    <source>
        <dbReference type="EMBL" id="RDL11600.1"/>
    </source>
</evidence>
<name>A0A288QLK8_9LACO</name>
<dbReference type="SUPFAM" id="SSF53092">
    <property type="entry name" value="Creatinase/prolidase N-terminal domain"/>
    <property type="match status" value="1"/>
</dbReference>
<evidence type="ECO:0000256" key="2">
    <source>
        <dbReference type="ARBA" id="ARBA00008766"/>
    </source>
</evidence>
<evidence type="ECO:0000256" key="3">
    <source>
        <dbReference type="ARBA" id="ARBA00022723"/>
    </source>
</evidence>
<dbReference type="PANTHER" id="PTHR46112:SF10">
    <property type="entry name" value="DIPEPTIDASE YKVY-RELATED"/>
    <property type="match status" value="1"/>
</dbReference>
<dbReference type="GO" id="GO:0004177">
    <property type="term" value="F:aminopeptidase activity"/>
    <property type="evidence" value="ECO:0007669"/>
    <property type="project" value="UniProtKB-KW"/>
</dbReference>
<comment type="cofactor">
    <cofactor evidence="1">
        <name>Mn(2+)</name>
        <dbReference type="ChEBI" id="CHEBI:29035"/>
    </cofactor>
</comment>
<dbReference type="KEGG" id="wso:WSWS_00389"/>
<proteinExistence type="inferred from homology"/>
<dbReference type="CDD" id="cd01092">
    <property type="entry name" value="APP-like"/>
    <property type="match status" value="1"/>
</dbReference>
<dbReference type="InterPro" id="IPR036005">
    <property type="entry name" value="Creatinase/aminopeptidase-like"/>
</dbReference>
<dbReference type="Pfam" id="PF01321">
    <property type="entry name" value="Creatinase_N"/>
    <property type="match status" value="1"/>
</dbReference>
<dbReference type="Gene3D" id="3.40.350.10">
    <property type="entry name" value="Creatinase/prolidase N-terminal domain"/>
    <property type="match status" value="1"/>
</dbReference>
<evidence type="ECO:0000256" key="6">
    <source>
        <dbReference type="RuleBase" id="RU000590"/>
    </source>
</evidence>
<dbReference type="InterPro" id="IPR000587">
    <property type="entry name" value="Creatinase_N"/>
</dbReference>
<dbReference type="InterPro" id="IPR000994">
    <property type="entry name" value="Pept_M24"/>
</dbReference>
<evidence type="ECO:0000256" key="4">
    <source>
        <dbReference type="ARBA" id="ARBA00022801"/>
    </source>
</evidence>
<comment type="similarity">
    <text evidence="2 6">Belongs to the peptidase M24B family.</text>
</comment>
<dbReference type="AlphaFoldDB" id="A0A288QLK8"/>
<dbReference type="GeneID" id="94545598"/>
<dbReference type="GO" id="GO:0046872">
    <property type="term" value="F:metal ion binding"/>
    <property type="evidence" value="ECO:0007669"/>
    <property type="project" value="UniProtKB-KW"/>
</dbReference>
<reference evidence="7 8" key="1">
    <citation type="submission" date="2018-07" db="EMBL/GenBank/DDBJ databases">
        <title>Genomic Encyclopedia of Type Strains, Phase III (KMG-III): the genomes of soil and plant-associated and newly described type strains.</title>
        <authorList>
            <person name="Whitman W."/>
        </authorList>
    </citation>
    <scope>NUCLEOTIDE SEQUENCE [LARGE SCALE GENOMIC DNA]</scope>
    <source>
        <strain evidence="7 8">CECT 7031</strain>
    </source>
</reference>
<dbReference type="PROSITE" id="PS00491">
    <property type="entry name" value="PROLINE_PEPTIDASE"/>
    <property type="match status" value="1"/>
</dbReference>
<evidence type="ECO:0000313" key="8">
    <source>
        <dbReference type="Proteomes" id="UP000254912"/>
    </source>
</evidence>